<name>A0AC60QAF6_IXOPE</name>
<accession>A0AC60QAF6</accession>
<protein>
    <submittedName>
        <fullName evidence="1">Uncharacterized protein</fullName>
    </submittedName>
</protein>
<dbReference type="Proteomes" id="UP000805193">
    <property type="component" value="Unassembled WGS sequence"/>
</dbReference>
<evidence type="ECO:0000313" key="1">
    <source>
        <dbReference type="EMBL" id="KAG0430999.1"/>
    </source>
</evidence>
<dbReference type="EMBL" id="JABSTQ010009268">
    <property type="protein sequence ID" value="KAG0430999.1"/>
    <property type="molecule type" value="Genomic_DNA"/>
</dbReference>
<evidence type="ECO:0000313" key="2">
    <source>
        <dbReference type="Proteomes" id="UP000805193"/>
    </source>
</evidence>
<proteinExistence type="predicted"/>
<keyword evidence="2" id="KW-1185">Reference proteome</keyword>
<comment type="caution">
    <text evidence="1">The sequence shown here is derived from an EMBL/GenBank/DDBJ whole genome shotgun (WGS) entry which is preliminary data.</text>
</comment>
<gene>
    <name evidence="1" type="ORF">HPB47_022183</name>
</gene>
<organism evidence="1 2">
    <name type="scientific">Ixodes persulcatus</name>
    <name type="common">Taiga tick</name>
    <dbReference type="NCBI Taxonomy" id="34615"/>
    <lineage>
        <taxon>Eukaryota</taxon>
        <taxon>Metazoa</taxon>
        <taxon>Ecdysozoa</taxon>
        <taxon>Arthropoda</taxon>
        <taxon>Chelicerata</taxon>
        <taxon>Arachnida</taxon>
        <taxon>Acari</taxon>
        <taxon>Parasitiformes</taxon>
        <taxon>Ixodida</taxon>
        <taxon>Ixodoidea</taxon>
        <taxon>Ixodidae</taxon>
        <taxon>Ixodinae</taxon>
        <taxon>Ixodes</taxon>
    </lineage>
</organism>
<reference evidence="1 2" key="1">
    <citation type="journal article" date="2020" name="Cell">
        <title>Large-Scale Comparative Analyses of Tick Genomes Elucidate Their Genetic Diversity and Vector Capacities.</title>
        <authorList>
            <consortium name="Tick Genome and Microbiome Consortium (TIGMIC)"/>
            <person name="Jia N."/>
            <person name="Wang J."/>
            <person name="Shi W."/>
            <person name="Du L."/>
            <person name="Sun Y."/>
            <person name="Zhan W."/>
            <person name="Jiang J.F."/>
            <person name="Wang Q."/>
            <person name="Zhang B."/>
            <person name="Ji P."/>
            <person name="Bell-Sakyi L."/>
            <person name="Cui X.M."/>
            <person name="Yuan T.T."/>
            <person name="Jiang B.G."/>
            <person name="Yang W.F."/>
            <person name="Lam T.T."/>
            <person name="Chang Q.C."/>
            <person name="Ding S.J."/>
            <person name="Wang X.J."/>
            <person name="Zhu J.G."/>
            <person name="Ruan X.D."/>
            <person name="Zhao L."/>
            <person name="Wei J.T."/>
            <person name="Ye R.Z."/>
            <person name="Que T.C."/>
            <person name="Du C.H."/>
            <person name="Zhou Y.H."/>
            <person name="Cheng J.X."/>
            <person name="Dai P.F."/>
            <person name="Guo W.B."/>
            <person name="Han X.H."/>
            <person name="Huang E.J."/>
            <person name="Li L.F."/>
            <person name="Wei W."/>
            <person name="Gao Y.C."/>
            <person name="Liu J.Z."/>
            <person name="Shao H.Z."/>
            <person name="Wang X."/>
            <person name="Wang C.C."/>
            <person name="Yang T.C."/>
            <person name="Huo Q.B."/>
            <person name="Li W."/>
            <person name="Chen H.Y."/>
            <person name="Chen S.E."/>
            <person name="Zhou L.G."/>
            <person name="Ni X.B."/>
            <person name="Tian J.H."/>
            <person name="Sheng Y."/>
            <person name="Liu T."/>
            <person name="Pan Y.S."/>
            <person name="Xia L.Y."/>
            <person name="Li J."/>
            <person name="Zhao F."/>
            <person name="Cao W.C."/>
        </authorList>
    </citation>
    <scope>NUCLEOTIDE SEQUENCE [LARGE SCALE GENOMIC DNA]</scope>
    <source>
        <strain evidence="1">Iper-2018</strain>
    </source>
</reference>
<sequence>MAGTMCLVWIPHADVKRKCQLESPTLRGLMDAIGACSVLSCHVKLDVDRFQRGFTVVNRSARVKLHRFAPVRSEKTLRFWGGHLIPPLLIFKPRGYPSKKFYFKAVNLLLMQYPELSDVTGSGYESWTISLRNKFRNERRKVTGNAVVDDYRLKYGAQSRKRTAVEDCTGADVTTERPQKRLTRVALPVEGEDENSLEAHQQWLCAEARKLTPDEGQIDLRMDVTARKRLQALTSIPVETAQNSYPYLMDARRFQKDFERQTGIEPVKAMSEGVASVISLASRKVLKCSKELLEHITVDLVEDASSKLMKHKLAVAALQIICSNVKEPAAFKLIFVNEDEGTIPTTPCIVFSGHDVETAKSMSLYVDSVRLFEVEDAEAGLTAVMAAYWLFGIAYNQKTFNTSCLLEKLCFNLTYSRLRPVAIKVINAIKKIPVACHDRFVA</sequence>